<evidence type="ECO:0000256" key="6">
    <source>
        <dbReference type="ARBA" id="ARBA00004496"/>
    </source>
</evidence>
<dbReference type="PANTHER" id="PTHR10907:SF47">
    <property type="entry name" value="REGUCALCIN"/>
    <property type="match status" value="1"/>
</dbReference>
<evidence type="ECO:0000313" key="18">
    <source>
        <dbReference type="RefSeq" id="XP_015186194.1"/>
    </source>
</evidence>
<dbReference type="PRINTS" id="PR01790">
    <property type="entry name" value="SMP30FAMILY"/>
</dbReference>
<keyword evidence="10" id="KW-0963">Cytoplasm</keyword>
<comment type="cofactor">
    <cofactor evidence="4">
        <name>Mg(2+)</name>
        <dbReference type="ChEBI" id="CHEBI:18420"/>
    </cofactor>
</comment>
<feature type="chain" id="PRO_5047475021" description="Regucalcin" evidence="15">
    <location>
        <begin position="21"/>
        <end position="347"/>
    </location>
</feature>
<evidence type="ECO:0000256" key="5">
    <source>
        <dbReference type="ARBA" id="ARBA00001947"/>
    </source>
</evidence>
<keyword evidence="17" id="KW-1185">Reference proteome</keyword>
<evidence type="ECO:0000256" key="8">
    <source>
        <dbReference type="ARBA" id="ARBA00013227"/>
    </source>
</evidence>
<feature type="signal peptide" evidence="15">
    <location>
        <begin position="1"/>
        <end position="20"/>
    </location>
</feature>
<evidence type="ECO:0000256" key="3">
    <source>
        <dbReference type="ARBA" id="ARBA00001936"/>
    </source>
</evidence>
<gene>
    <name evidence="18" type="primary">LOC107071585</name>
</gene>
<evidence type="ECO:0000256" key="2">
    <source>
        <dbReference type="ARBA" id="ARBA00001913"/>
    </source>
</evidence>
<comment type="cofactor">
    <cofactor evidence="3">
        <name>Mn(2+)</name>
        <dbReference type="ChEBI" id="CHEBI:29035"/>
    </cofactor>
</comment>
<evidence type="ECO:0000256" key="7">
    <source>
        <dbReference type="ARBA" id="ARBA00008853"/>
    </source>
</evidence>
<keyword evidence="13" id="KW-0106">Calcium</keyword>
<comment type="cofactor">
    <cofactor evidence="5">
        <name>Zn(2+)</name>
        <dbReference type="ChEBI" id="CHEBI:29105"/>
    </cofactor>
</comment>
<dbReference type="InterPro" id="IPR008367">
    <property type="entry name" value="Regucalcin"/>
</dbReference>
<reference evidence="18" key="1">
    <citation type="submission" date="2025-08" db="UniProtKB">
        <authorList>
            <consortium name="RefSeq"/>
        </authorList>
    </citation>
    <scope>IDENTIFICATION</scope>
    <source>
        <tissue evidence="18">Whole body</tissue>
    </source>
</reference>
<dbReference type="InterPro" id="IPR013658">
    <property type="entry name" value="SGL"/>
</dbReference>
<organism evidence="17 18">
    <name type="scientific">Polistes dominula</name>
    <name type="common">European paper wasp</name>
    <name type="synonym">Vespa dominula</name>
    <dbReference type="NCBI Taxonomy" id="743375"/>
    <lineage>
        <taxon>Eukaryota</taxon>
        <taxon>Metazoa</taxon>
        <taxon>Ecdysozoa</taxon>
        <taxon>Arthropoda</taxon>
        <taxon>Hexapoda</taxon>
        <taxon>Insecta</taxon>
        <taxon>Pterygota</taxon>
        <taxon>Neoptera</taxon>
        <taxon>Endopterygota</taxon>
        <taxon>Hymenoptera</taxon>
        <taxon>Apocrita</taxon>
        <taxon>Aculeata</taxon>
        <taxon>Vespoidea</taxon>
        <taxon>Vespidae</taxon>
        <taxon>Polistinae</taxon>
        <taxon>Polistini</taxon>
        <taxon>Polistes</taxon>
    </lineage>
</organism>
<dbReference type="InterPro" id="IPR005511">
    <property type="entry name" value="SMP-30"/>
</dbReference>
<feature type="domain" description="SMP-30/Gluconolactonase/LRE-like region" evidence="16">
    <location>
        <begin position="53"/>
        <end position="311"/>
    </location>
</feature>
<evidence type="ECO:0000256" key="4">
    <source>
        <dbReference type="ARBA" id="ARBA00001946"/>
    </source>
</evidence>
<keyword evidence="12" id="KW-0378">Hydrolase</keyword>
<dbReference type="PANTHER" id="PTHR10907">
    <property type="entry name" value="REGUCALCIN"/>
    <property type="match status" value="1"/>
</dbReference>
<evidence type="ECO:0000256" key="1">
    <source>
        <dbReference type="ARBA" id="ARBA00001589"/>
    </source>
</evidence>
<name>A0ABM1J157_POLDO</name>
<comment type="subcellular location">
    <subcellularLocation>
        <location evidence="6">Cytoplasm</location>
    </subcellularLocation>
</comment>
<evidence type="ECO:0000313" key="17">
    <source>
        <dbReference type="Proteomes" id="UP000694924"/>
    </source>
</evidence>
<evidence type="ECO:0000256" key="9">
    <source>
        <dbReference type="ARBA" id="ARBA00016808"/>
    </source>
</evidence>
<protein>
    <recommendedName>
        <fullName evidence="9">Regucalcin</fullName>
        <ecNumber evidence="8">3.1.1.17</ecNumber>
    </recommendedName>
    <alternativeName>
        <fullName evidence="14">Gluconolactonase</fullName>
    </alternativeName>
</protein>
<evidence type="ECO:0000259" key="16">
    <source>
        <dbReference type="Pfam" id="PF08450"/>
    </source>
</evidence>
<keyword evidence="11" id="KW-0479">Metal-binding</keyword>
<dbReference type="EC" id="3.1.1.17" evidence="8"/>
<comment type="similarity">
    <text evidence="7">Belongs to the SMP-30/CGR1 family.</text>
</comment>
<comment type="catalytic activity">
    <reaction evidence="1">
        <text>D-glucono-1,5-lactone + H2O = D-gluconate + H(+)</text>
        <dbReference type="Rhea" id="RHEA:10440"/>
        <dbReference type="ChEBI" id="CHEBI:15377"/>
        <dbReference type="ChEBI" id="CHEBI:15378"/>
        <dbReference type="ChEBI" id="CHEBI:16217"/>
        <dbReference type="ChEBI" id="CHEBI:18391"/>
        <dbReference type="EC" id="3.1.1.17"/>
    </reaction>
</comment>
<dbReference type="Gene3D" id="2.120.10.30">
    <property type="entry name" value="TolB, C-terminal domain"/>
    <property type="match status" value="1"/>
</dbReference>
<evidence type="ECO:0000256" key="10">
    <source>
        <dbReference type="ARBA" id="ARBA00022490"/>
    </source>
</evidence>
<dbReference type="InterPro" id="IPR011042">
    <property type="entry name" value="6-blade_b-propeller_TolB-like"/>
</dbReference>
<evidence type="ECO:0000256" key="13">
    <source>
        <dbReference type="ARBA" id="ARBA00022837"/>
    </source>
</evidence>
<dbReference type="GeneID" id="107071585"/>
<evidence type="ECO:0000256" key="14">
    <source>
        <dbReference type="ARBA" id="ARBA00032464"/>
    </source>
</evidence>
<comment type="cofactor">
    <cofactor evidence="2">
        <name>Ca(2+)</name>
        <dbReference type="ChEBI" id="CHEBI:29108"/>
    </cofactor>
</comment>
<keyword evidence="15" id="KW-0732">Signal</keyword>
<evidence type="ECO:0000256" key="12">
    <source>
        <dbReference type="ARBA" id="ARBA00022801"/>
    </source>
</evidence>
<dbReference type="PRINTS" id="PR01791">
    <property type="entry name" value="REGUCALCIN"/>
</dbReference>
<dbReference type="Pfam" id="PF08450">
    <property type="entry name" value="SGL"/>
    <property type="match status" value="1"/>
</dbReference>
<evidence type="ECO:0000256" key="15">
    <source>
        <dbReference type="SAM" id="SignalP"/>
    </source>
</evidence>
<proteinExistence type="inferred from homology"/>
<accession>A0ABM1J157</accession>
<sequence length="347" mass="38216">MFNNFLYLFLNLILISSTFARHSHHTHHRKNVPVITENTPGFTIKAVTKPFGLSEGPHWDHGSQKLFFVDIMNQLLCRLDPITGSVTHTYIANGPVGVAIPVEDDANKFVAGAGLDFISISWDSEFNLTSSSTKVLSVVDKEHKGNRWNDGKVDSSGRFWGGTMGPEVNGEVEPNQGSFYRIGKDFVPRVEISPVSISNGLAWNKEDDTFYYIDSPLRKIAAYDYEPISGTISNRRIVFDLEQNNITEGVPDGMTIDTDGNLWIAVFNGSSVLNVNPKTGKLIRIIRLPAKRVTSVAFGGPNLQSLYVTTSSYGLSEEEKKQQPKAGSVFEVTGLGVNGLLANSFQL</sequence>
<dbReference type="RefSeq" id="XP_015186194.1">
    <property type="nucleotide sequence ID" value="XM_015330708.1"/>
</dbReference>
<dbReference type="Proteomes" id="UP000694924">
    <property type="component" value="Unplaced"/>
</dbReference>
<evidence type="ECO:0000256" key="11">
    <source>
        <dbReference type="ARBA" id="ARBA00022723"/>
    </source>
</evidence>
<dbReference type="SUPFAM" id="SSF63829">
    <property type="entry name" value="Calcium-dependent phosphotriesterase"/>
    <property type="match status" value="1"/>
</dbReference>